<dbReference type="EMBL" id="CP044463">
    <property type="protein sequence ID" value="QIC68278.1"/>
    <property type="molecule type" value="Genomic_DNA"/>
</dbReference>
<evidence type="ECO:0000256" key="4">
    <source>
        <dbReference type="ARBA" id="ARBA00022989"/>
    </source>
</evidence>
<dbReference type="Pfam" id="PF04024">
    <property type="entry name" value="PspC"/>
    <property type="match status" value="1"/>
</dbReference>
<dbReference type="GO" id="GO:0005886">
    <property type="term" value="C:plasma membrane"/>
    <property type="evidence" value="ECO:0007669"/>
    <property type="project" value="UniProtKB-SubCell"/>
</dbReference>
<reference evidence="6 7" key="1">
    <citation type="submission" date="2019-09" db="EMBL/GenBank/DDBJ databases">
        <title>Non-baumannii Acinetobacter spp. carrying blaNDM-1 isolated in China.</title>
        <authorList>
            <person name="Cui C."/>
            <person name="Chen C."/>
            <person name="Sun J."/>
            <person name="Liu Y."/>
        </authorList>
    </citation>
    <scope>NUCLEOTIDE SEQUENCE [LARGE SCALE GENOMIC DNA]</scope>
    <source>
        <strain evidence="6 7">HZE23-1</strain>
    </source>
</reference>
<dbReference type="PANTHER" id="PTHR33885">
    <property type="entry name" value="PHAGE SHOCK PROTEIN C"/>
    <property type="match status" value="1"/>
</dbReference>
<protein>
    <submittedName>
        <fullName evidence="6">PspC domain-containing protein</fullName>
    </submittedName>
</protein>
<gene>
    <name evidence="6" type="ORF">FSC10_13320</name>
</gene>
<organism evidence="6 7">
    <name type="scientific">Acinetobacter schindleri</name>
    <dbReference type="NCBI Taxonomy" id="108981"/>
    <lineage>
        <taxon>Bacteria</taxon>
        <taxon>Pseudomonadati</taxon>
        <taxon>Pseudomonadota</taxon>
        <taxon>Gammaproteobacteria</taxon>
        <taxon>Moraxellales</taxon>
        <taxon>Moraxellaceae</taxon>
        <taxon>Acinetobacter</taxon>
    </lineage>
</organism>
<name>A0AAE2MWZ0_9GAMM</name>
<keyword evidence="2" id="KW-1003">Cell membrane</keyword>
<evidence type="ECO:0000256" key="1">
    <source>
        <dbReference type="ARBA" id="ARBA00004162"/>
    </source>
</evidence>
<dbReference type="InterPro" id="IPR052027">
    <property type="entry name" value="PspC"/>
</dbReference>
<keyword evidence="4" id="KW-1133">Transmembrane helix</keyword>
<dbReference type="Proteomes" id="UP000503505">
    <property type="component" value="Chromosome"/>
</dbReference>
<evidence type="ECO:0000313" key="7">
    <source>
        <dbReference type="Proteomes" id="UP000503505"/>
    </source>
</evidence>
<evidence type="ECO:0000256" key="3">
    <source>
        <dbReference type="ARBA" id="ARBA00022692"/>
    </source>
</evidence>
<dbReference type="AlphaFoldDB" id="A0AAE2MWZ0"/>
<accession>A0AAE2MWZ0</accession>
<comment type="subcellular location">
    <subcellularLocation>
        <location evidence="1">Cell membrane</location>
        <topology evidence="1">Single-pass membrane protein</topology>
    </subcellularLocation>
</comment>
<dbReference type="InterPro" id="IPR007168">
    <property type="entry name" value="Phageshock_PspC_N"/>
</dbReference>
<dbReference type="PANTHER" id="PTHR33885:SF3">
    <property type="entry name" value="PHAGE SHOCK PROTEIN C"/>
    <property type="match status" value="1"/>
</dbReference>
<proteinExistence type="predicted"/>
<keyword evidence="3" id="KW-0812">Transmembrane</keyword>
<evidence type="ECO:0000256" key="2">
    <source>
        <dbReference type="ARBA" id="ARBA00022475"/>
    </source>
</evidence>
<sequence>MANVGLYRSNRSNMIAGVMGGIAERFGWNANLLRLIFVVISIMSAAFPGILVYLVLWLIMPKKQAMVEHTSHQSTGYQRPIRDVNKDPL</sequence>
<evidence type="ECO:0000256" key="5">
    <source>
        <dbReference type="ARBA" id="ARBA00023136"/>
    </source>
</evidence>
<dbReference type="GeneID" id="58164263"/>
<keyword evidence="5" id="KW-0472">Membrane</keyword>
<evidence type="ECO:0000313" key="6">
    <source>
        <dbReference type="EMBL" id="QIC68278.1"/>
    </source>
</evidence>
<dbReference type="RefSeq" id="WP_163167334.1">
    <property type="nucleotide sequence ID" value="NZ_CP044463.1"/>
</dbReference>